<evidence type="ECO:0000313" key="2">
    <source>
        <dbReference type="Proteomes" id="UP000027265"/>
    </source>
</evidence>
<reference evidence="2" key="1">
    <citation type="journal article" date="2014" name="Proc. Natl. Acad. Sci. U.S.A.">
        <title>Extensive sampling of basidiomycete genomes demonstrates inadequacy of the white-rot/brown-rot paradigm for wood decay fungi.</title>
        <authorList>
            <person name="Riley R."/>
            <person name="Salamov A.A."/>
            <person name="Brown D.W."/>
            <person name="Nagy L.G."/>
            <person name="Floudas D."/>
            <person name="Held B.W."/>
            <person name="Levasseur A."/>
            <person name="Lombard V."/>
            <person name="Morin E."/>
            <person name="Otillar R."/>
            <person name="Lindquist E.A."/>
            <person name="Sun H."/>
            <person name="LaButti K.M."/>
            <person name="Schmutz J."/>
            <person name="Jabbour D."/>
            <person name="Luo H."/>
            <person name="Baker S.E."/>
            <person name="Pisabarro A.G."/>
            <person name="Walton J.D."/>
            <person name="Blanchette R.A."/>
            <person name="Henrissat B."/>
            <person name="Martin F."/>
            <person name="Cullen D."/>
            <person name="Hibbett D.S."/>
            <person name="Grigoriev I.V."/>
        </authorList>
    </citation>
    <scope>NUCLEOTIDE SEQUENCE [LARGE SCALE GENOMIC DNA]</scope>
    <source>
        <strain evidence="2">MUCL 33604</strain>
    </source>
</reference>
<dbReference type="EMBL" id="KL197740">
    <property type="protein sequence ID" value="KDQ52391.1"/>
    <property type="molecule type" value="Genomic_DNA"/>
</dbReference>
<keyword evidence="2" id="KW-1185">Reference proteome</keyword>
<proteinExistence type="predicted"/>
<gene>
    <name evidence="1" type="ORF">JAAARDRAFT_50298</name>
</gene>
<protein>
    <submittedName>
        <fullName evidence="1">Uncharacterized protein</fullName>
    </submittedName>
</protein>
<dbReference type="Proteomes" id="UP000027265">
    <property type="component" value="Unassembled WGS sequence"/>
</dbReference>
<organism evidence="1 2">
    <name type="scientific">Jaapia argillacea MUCL 33604</name>
    <dbReference type="NCBI Taxonomy" id="933084"/>
    <lineage>
        <taxon>Eukaryota</taxon>
        <taxon>Fungi</taxon>
        <taxon>Dikarya</taxon>
        <taxon>Basidiomycota</taxon>
        <taxon>Agaricomycotina</taxon>
        <taxon>Agaricomycetes</taxon>
        <taxon>Agaricomycetidae</taxon>
        <taxon>Jaapiales</taxon>
        <taxon>Jaapiaceae</taxon>
        <taxon>Jaapia</taxon>
    </lineage>
</organism>
<dbReference type="InParanoid" id="A0A067PPZ3"/>
<dbReference type="HOGENOM" id="CLU_511964_0_0_1"/>
<dbReference type="AlphaFoldDB" id="A0A067PPZ3"/>
<evidence type="ECO:0000313" key="1">
    <source>
        <dbReference type="EMBL" id="KDQ52391.1"/>
    </source>
</evidence>
<sequence>MFLVTSSRVDQAKGRLHHRMASLLPPDEQKRFESIGAIPYIPIFYNAIAQRLNSATMLYLQTFPMGCDHGLTRGPQVVGMRAELYLDPFTVPAIWTPIKDVLYPELPKIAVEYNTFMWLPNWWLSTDLRIAIPEYLTAIGLTFESMRWVQIARVPEFVRPKEFLTTENIYPWECVLLGVEWHTSHPNVQVTSTRLGYDALFAEALTVLPLKRHATVLTPNKPYAEIIACHPLHFQWIAPLITLMLLHLLPVPDVCLLYYLPQKRKDSAAVMLMSILNGGCSDVNVQMEWVMGMRAKLTLGNMIWRDASKSSLAKFHPIASLSVTYCFFFDPDCAGNPALIPMDWNPVIKALAPCPEFKRSTSNPFIKLHRCWAYSEHPSTMFPWEEGLMTQQWRNLYPQPPCSAHIEMDCILSEIEAFLPRSANFVAFKGVRISYEHLSKVLSCAWRLDKNLYWPKLTDGVQMHGLQRLLFLKNVQLDILLARYLEAWEVLVQLFEDLKKIFDAMMVAIGQGRVGLQSLQNSLTPDIGEIGS</sequence>
<accession>A0A067PPZ3</accession>
<name>A0A067PPZ3_9AGAM</name>